<name>A0A6J5Z5N5_9ZZZZ</name>
<feature type="domain" description="Hydantoinase B/oxoprolinase" evidence="2">
    <location>
        <begin position="42"/>
        <end position="615"/>
    </location>
</feature>
<organism evidence="3">
    <name type="scientific">freshwater metagenome</name>
    <dbReference type="NCBI Taxonomy" id="449393"/>
    <lineage>
        <taxon>unclassified sequences</taxon>
        <taxon>metagenomes</taxon>
        <taxon>ecological metagenomes</taxon>
    </lineage>
</organism>
<evidence type="ECO:0000313" key="3">
    <source>
        <dbReference type="EMBL" id="CAB4337921.1"/>
    </source>
</evidence>
<accession>A0A6J5Z5N5</accession>
<evidence type="ECO:0000259" key="2">
    <source>
        <dbReference type="Pfam" id="PF02538"/>
    </source>
</evidence>
<dbReference type="GO" id="GO:0006749">
    <property type="term" value="P:glutathione metabolic process"/>
    <property type="evidence" value="ECO:0007669"/>
    <property type="project" value="TreeGrafter"/>
</dbReference>
<dbReference type="PANTHER" id="PTHR11365:SF23">
    <property type="entry name" value="HYPOTHETICAL 5-OXOPROLINASE (EUROFUNG)-RELATED"/>
    <property type="match status" value="1"/>
</dbReference>
<feature type="compositionally biased region" description="Basic and acidic residues" evidence="1">
    <location>
        <begin position="747"/>
        <end position="762"/>
    </location>
</feature>
<dbReference type="AlphaFoldDB" id="A0A6J5Z5N5"/>
<dbReference type="PANTHER" id="PTHR11365">
    <property type="entry name" value="5-OXOPROLINASE RELATED"/>
    <property type="match status" value="1"/>
</dbReference>
<dbReference type="InterPro" id="IPR045079">
    <property type="entry name" value="Oxoprolinase-like"/>
</dbReference>
<evidence type="ECO:0000256" key="1">
    <source>
        <dbReference type="SAM" id="MobiDB-lite"/>
    </source>
</evidence>
<proteinExistence type="predicted"/>
<dbReference type="Pfam" id="PF02538">
    <property type="entry name" value="Hydantoinase_B"/>
    <property type="match status" value="1"/>
</dbReference>
<reference evidence="3" key="1">
    <citation type="submission" date="2020-05" db="EMBL/GenBank/DDBJ databases">
        <authorList>
            <person name="Chiriac C."/>
            <person name="Salcher M."/>
            <person name="Ghai R."/>
            <person name="Kavagutti S V."/>
        </authorList>
    </citation>
    <scope>NUCLEOTIDE SEQUENCE</scope>
</reference>
<dbReference type="GO" id="GO:0017168">
    <property type="term" value="F:5-oxoprolinase (ATP-hydrolyzing) activity"/>
    <property type="evidence" value="ECO:0007669"/>
    <property type="project" value="TreeGrafter"/>
</dbReference>
<dbReference type="InterPro" id="IPR016750">
    <property type="entry name" value="Aceto_COase_bsu/gsu"/>
</dbReference>
<dbReference type="GO" id="GO:0005829">
    <property type="term" value="C:cytosol"/>
    <property type="evidence" value="ECO:0007669"/>
    <property type="project" value="TreeGrafter"/>
</dbReference>
<dbReference type="InterPro" id="IPR003692">
    <property type="entry name" value="Hydantoinase_B"/>
</dbReference>
<sequence length="941" mass="103723">MATTEQSTPTPLQKLMAEREQQFKQTGSYAGLTGELPFKRSDPILFEKIFSRLRGGLVSARETALNISASPIVKELGELAFAFYTPEGDSVALSTGIIVHVHTMSDVIKHIIREGFEENPGVNPGDVFCNNDAMIGDVHNADVQTIVPVFRGETLVGWVAGVTHVIEIGASTPGSLPLGPISRFEDGLDIPCRKVGANDELFRDHTQGAAKGTRMPRYWMLDERTRLAGCLIARDQIERLIEDVGEDPFGEFCREVIEDGRRTFRTHLATMTVPGRYRAPAFAEMTLAHEDRMPAHARVDTLMHAPVEMRITSDARLELDFEGASSWGHHSANCTPSGMQGALWVLLTQTVLANDKINDGAYYAISTNFPPGSWSNHQNPQASTGSPWRFLIPSFTGLLKGLSTGLFARGFLEEVLAPYAMSANTFQGGGIDQYGNQASVTNFAMSCVGGGGKPFADGLDYAAAMFNPQGDMGDLETWEINEPFVFLGAAVKASTAGPGRFRGGSGWESLRLCWGTPFFEVQNMGNGAVTMQSGLWGGYPGATGYRHNIRGTDFFDLVAERAPYPVVDGNTEESKMMLVSGDRDFDQRTLTMPEAMAEGDLALSPFRGGSGLGDPLERDPQAVADDVEGGYVLPRLADSVHGVVLSEDGTVDQAATDARRDQIRSARESSSESTGDWITMERARILEHGADASGPFEVQVQRMYAESMRLSQQWASEFRSFWDLPDEFVFDIPTPTVDISRKLIAGRDPDELQRQPRTDVREAVPQPAPSGDPAVTTETLEALIDGKLPDHQIRQIQSGRKDIERFAINLEIVQRRWPFPEDRVLLPIGLHLCIVELPDGRRVTKSDSGFVFGDYRENWKLAARVRVRGTFEEMHEIYPEKMSPNPGWNVLREYYDPINFSLLDVESVPPGYPVVHDFLPDLEGFYRDWLGQPLADEASVG</sequence>
<gene>
    <name evidence="3" type="ORF">UFOPK3522_00332</name>
</gene>
<protein>
    <submittedName>
        <fullName evidence="3">Unannotated protein</fullName>
    </submittedName>
</protein>
<dbReference type="EMBL" id="CAESAO010000016">
    <property type="protein sequence ID" value="CAB4337921.1"/>
    <property type="molecule type" value="Genomic_DNA"/>
</dbReference>
<dbReference type="Pfam" id="PF08882">
    <property type="entry name" value="Acetone_carb_G"/>
    <property type="match status" value="1"/>
</dbReference>
<feature type="region of interest" description="Disordered" evidence="1">
    <location>
        <begin position="747"/>
        <end position="774"/>
    </location>
</feature>